<evidence type="ECO:0000313" key="2">
    <source>
        <dbReference type="EMBL" id="KAH0539480.1"/>
    </source>
</evidence>
<gene>
    <name evidence="2" type="ORF">KQX54_005033</name>
</gene>
<organism evidence="2 3">
    <name type="scientific">Cotesia glomerata</name>
    <name type="common">Lepidopteran parasitic wasp</name>
    <name type="synonym">Apanteles glomeratus</name>
    <dbReference type="NCBI Taxonomy" id="32391"/>
    <lineage>
        <taxon>Eukaryota</taxon>
        <taxon>Metazoa</taxon>
        <taxon>Ecdysozoa</taxon>
        <taxon>Arthropoda</taxon>
        <taxon>Hexapoda</taxon>
        <taxon>Insecta</taxon>
        <taxon>Pterygota</taxon>
        <taxon>Neoptera</taxon>
        <taxon>Endopterygota</taxon>
        <taxon>Hymenoptera</taxon>
        <taxon>Apocrita</taxon>
        <taxon>Ichneumonoidea</taxon>
        <taxon>Braconidae</taxon>
        <taxon>Microgastrinae</taxon>
        <taxon>Cotesia</taxon>
    </lineage>
</organism>
<feature type="region of interest" description="Disordered" evidence="1">
    <location>
        <begin position="1"/>
        <end position="56"/>
    </location>
</feature>
<dbReference type="Proteomes" id="UP000826195">
    <property type="component" value="Unassembled WGS sequence"/>
</dbReference>
<keyword evidence="3" id="KW-1185">Reference proteome</keyword>
<dbReference type="AlphaFoldDB" id="A0AAV7I0A7"/>
<protein>
    <submittedName>
        <fullName evidence="2">Uncharacterized protein</fullName>
    </submittedName>
</protein>
<accession>A0AAV7I0A7</accession>
<evidence type="ECO:0000256" key="1">
    <source>
        <dbReference type="SAM" id="MobiDB-lite"/>
    </source>
</evidence>
<dbReference type="EMBL" id="JAHXZJ010002609">
    <property type="protein sequence ID" value="KAH0539480.1"/>
    <property type="molecule type" value="Genomic_DNA"/>
</dbReference>
<name>A0AAV7I0A7_COTGL</name>
<evidence type="ECO:0000313" key="3">
    <source>
        <dbReference type="Proteomes" id="UP000826195"/>
    </source>
</evidence>
<feature type="compositionally biased region" description="Low complexity" evidence="1">
    <location>
        <begin position="28"/>
        <end position="42"/>
    </location>
</feature>
<comment type="caution">
    <text evidence="2">The sequence shown here is derived from an EMBL/GenBank/DDBJ whole genome shotgun (WGS) entry which is preliminary data.</text>
</comment>
<feature type="compositionally biased region" description="Basic and acidic residues" evidence="1">
    <location>
        <begin position="1"/>
        <end position="27"/>
    </location>
</feature>
<proteinExistence type="predicted"/>
<sequence>MSEERSKPEKEEQDRDRDRELSGEEHQQQQQQQQHQEAEAAANPQSSVSAQWPGHRVSPCQDIRVASHVSAEVILGNGY</sequence>
<reference evidence="2 3" key="1">
    <citation type="journal article" date="2021" name="J. Hered.">
        <title>A chromosome-level genome assembly of the parasitoid wasp, Cotesia glomerata (Hymenoptera: Braconidae).</title>
        <authorList>
            <person name="Pinto B.J."/>
            <person name="Weis J.J."/>
            <person name="Gamble T."/>
            <person name="Ode P.J."/>
            <person name="Paul R."/>
            <person name="Zaspel J.M."/>
        </authorList>
    </citation>
    <scope>NUCLEOTIDE SEQUENCE [LARGE SCALE GENOMIC DNA]</scope>
    <source>
        <strain evidence="2">CgM1</strain>
    </source>
</reference>